<feature type="transmembrane region" description="Helical" evidence="1">
    <location>
        <begin position="53"/>
        <end position="73"/>
    </location>
</feature>
<evidence type="ECO:0000313" key="2">
    <source>
        <dbReference type="EMBL" id="GMA86653.1"/>
    </source>
</evidence>
<comment type="caution">
    <text evidence="2">The sequence shown here is derived from an EMBL/GenBank/DDBJ whole genome shotgun (WGS) entry which is preliminary data.</text>
</comment>
<sequence length="187" mass="20831">MLTTQRAVTALRLFLVVLFGVLVLFQVMSLPGQFRYMTEQSPQDAYLRWPATVVTVFWVLCVEVVVVCTWRLLTFVRDDRIFSPASLAWVDGIVWAVGAAWATLVGVLLYVGLHADDPGLPLLLFLVTTGVTVLGLLLLVMRALLLQATEPAHRPRDGHLMAIVVRIDVEPGPAQDERRRVRRASSV</sequence>
<proteinExistence type="predicted"/>
<evidence type="ECO:0000256" key="1">
    <source>
        <dbReference type="SAM" id="Phobius"/>
    </source>
</evidence>
<keyword evidence="1" id="KW-0812">Transmembrane</keyword>
<name>A0ABQ6JER5_9ACTN</name>
<feature type="transmembrane region" description="Helical" evidence="1">
    <location>
        <begin position="85"/>
        <end position="110"/>
    </location>
</feature>
<evidence type="ECO:0000313" key="3">
    <source>
        <dbReference type="Proteomes" id="UP001157017"/>
    </source>
</evidence>
<accession>A0ABQ6JER5</accession>
<protein>
    <submittedName>
        <fullName evidence="2">Membrane protein</fullName>
    </submittedName>
</protein>
<keyword evidence="1" id="KW-1133">Transmembrane helix</keyword>
<reference evidence="3" key="1">
    <citation type="journal article" date="2019" name="Int. J. Syst. Evol. Microbiol.">
        <title>The Global Catalogue of Microorganisms (GCM) 10K type strain sequencing project: providing services to taxonomists for standard genome sequencing and annotation.</title>
        <authorList>
            <consortium name="The Broad Institute Genomics Platform"/>
            <consortium name="The Broad Institute Genome Sequencing Center for Infectious Disease"/>
            <person name="Wu L."/>
            <person name="Ma J."/>
        </authorList>
    </citation>
    <scope>NUCLEOTIDE SEQUENCE [LARGE SCALE GENOMIC DNA]</scope>
    <source>
        <strain evidence="3">NBRC 108730</strain>
    </source>
</reference>
<dbReference type="Proteomes" id="UP001157017">
    <property type="component" value="Unassembled WGS sequence"/>
</dbReference>
<organism evidence="2 3">
    <name type="scientific">Angustibacter aerolatus</name>
    <dbReference type="NCBI Taxonomy" id="1162965"/>
    <lineage>
        <taxon>Bacteria</taxon>
        <taxon>Bacillati</taxon>
        <taxon>Actinomycetota</taxon>
        <taxon>Actinomycetes</taxon>
        <taxon>Kineosporiales</taxon>
        <taxon>Kineosporiaceae</taxon>
    </lineage>
</organism>
<keyword evidence="1" id="KW-0472">Membrane</keyword>
<dbReference type="Pfam" id="PF11188">
    <property type="entry name" value="DUF2975"/>
    <property type="match status" value="1"/>
</dbReference>
<keyword evidence="3" id="KW-1185">Reference proteome</keyword>
<gene>
    <name evidence="2" type="ORF">GCM10025868_19030</name>
</gene>
<dbReference type="InterPro" id="IPR021354">
    <property type="entry name" value="DUF2975"/>
</dbReference>
<dbReference type="EMBL" id="BSUZ01000001">
    <property type="protein sequence ID" value="GMA86653.1"/>
    <property type="molecule type" value="Genomic_DNA"/>
</dbReference>
<feature type="transmembrane region" description="Helical" evidence="1">
    <location>
        <begin position="122"/>
        <end position="145"/>
    </location>
</feature>